<evidence type="ECO:0000256" key="8">
    <source>
        <dbReference type="SAM" id="Phobius"/>
    </source>
</evidence>
<feature type="region of interest" description="Disordered" evidence="7">
    <location>
        <begin position="179"/>
        <end position="213"/>
    </location>
</feature>
<dbReference type="EMBL" id="MU150230">
    <property type="protein sequence ID" value="KAF9469150.1"/>
    <property type="molecule type" value="Genomic_DNA"/>
</dbReference>
<protein>
    <submittedName>
        <fullName evidence="9">PQ loop repeat-domain-containing protein</fullName>
    </submittedName>
</protein>
<keyword evidence="2 8" id="KW-0812">Transmembrane</keyword>
<evidence type="ECO:0000313" key="10">
    <source>
        <dbReference type="Proteomes" id="UP000807353"/>
    </source>
</evidence>
<evidence type="ECO:0000313" key="9">
    <source>
        <dbReference type="EMBL" id="KAF9469150.1"/>
    </source>
</evidence>
<evidence type="ECO:0000256" key="7">
    <source>
        <dbReference type="SAM" id="MobiDB-lite"/>
    </source>
</evidence>
<evidence type="ECO:0000256" key="3">
    <source>
        <dbReference type="ARBA" id="ARBA00022989"/>
    </source>
</evidence>
<dbReference type="Proteomes" id="UP000807353">
    <property type="component" value="Unassembled WGS sequence"/>
</dbReference>
<feature type="transmembrane region" description="Helical" evidence="8">
    <location>
        <begin position="67"/>
        <end position="85"/>
    </location>
</feature>
<dbReference type="FunFam" id="1.20.1280.290:FF:000009">
    <property type="entry name" value="PQ loop repeat family protein"/>
    <property type="match status" value="1"/>
</dbReference>
<dbReference type="GO" id="GO:0015174">
    <property type="term" value="F:basic amino acid transmembrane transporter activity"/>
    <property type="evidence" value="ECO:0007669"/>
    <property type="project" value="TreeGrafter"/>
</dbReference>
<keyword evidence="4 8" id="KW-0472">Membrane</keyword>
<dbReference type="Pfam" id="PF04193">
    <property type="entry name" value="PQ-loop"/>
    <property type="match status" value="2"/>
</dbReference>
<keyword evidence="10" id="KW-1185">Reference proteome</keyword>
<dbReference type="PANTHER" id="PTHR16201">
    <property type="entry name" value="SEVEN TRANSMEMBRANE PROTEIN 1-RELATED"/>
    <property type="match status" value="1"/>
</dbReference>
<evidence type="ECO:0000256" key="6">
    <source>
        <dbReference type="ARBA" id="ARBA00050768"/>
    </source>
</evidence>
<name>A0A9P6CPD3_9AGAR</name>
<proteinExistence type="inferred from homology"/>
<reference evidence="9" key="1">
    <citation type="submission" date="2020-11" db="EMBL/GenBank/DDBJ databases">
        <authorList>
            <consortium name="DOE Joint Genome Institute"/>
            <person name="Ahrendt S."/>
            <person name="Riley R."/>
            <person name="Andreopoulos W."/>
            <person name="Labutti K."/>
            <person name="Pangilinan J."/>
            <person name="Ruiz-Duenas F.J."/>
            <person name="Barrasa J.M."/>
            <person name="Sanchez-Garcia M."/>
            <person name="Camarero S."/>
            <person name="Miyauchi S."/>
            <person name="Serrano A."/>
            <person name="Linde D."/>
            <person name="Babiker R."/>
            <person name="Drula E."/>
            <person name="Ayuso-Fernandez I."/>
            <person name="Pacheco R."/>
            <person name="Padilla G."/>
            <person name="Ferreira P."/>
            <person name="Barriuso J."/>
            <person name="Kellner H."/>
            <person name="Castanera R."/>
            <person name="Alfaro M."/>
            <person name="Ramirez L."/>
            <person name="Pisabarro A.G."/>
            <person name="Kuo A."/>
            <person name="Tritt A."/>
            <person name="Lipzen A."/>
            <person name="He G."/>
            <person name="Yan M."/>
            <person name="Ng V."/>
            <person name="Cullen D."/>
            <person name="Martin F."/>
            <person name="Rosso M.-N."/>
            <person name="Henrissat B."/>
            <person name="Hibbett D."/>
            <person name="Martinez A.T."/>
            <person name="Grigoriev I.V."/>
        </authorList>
    </citation>
    <scope>NUCLEOTIDE SEQUENCE</scope>
    <source>
        <strain evidence="9">CBS 247.69</strain>
    </source>
</reference>
<feature type="transmembrane region" description="Helical" evidence="8">
    <location>
        <begin position="430"/>
        <end position="452"/>
    </location>
</feature>
<dbReference type="SMART" id="SM00679">
    <property type="entry name" value="CTNS"/>
    <property type="match status" value="2"/>
</dbReference>
<gene>
    <name evidence="9" type="ORF">BDZ94DRAFT_358474</name>
</gene>
<dbReference type="GO" id="GO:0000329">
    <property type="term" value="C:fungal-type vacuole membrane"/>
    <property type="evidence" value="ECO:0007669"/>
    <property type="project" value="TreeGrafter"/>
</dbReference>
<organism evidence="9 10">
    <name type="scientific">Collybia nuda</name>
    <dbReference type="NCBI Taxonomy" id="64659"/>
    <lineage>
        <taxon>Eukaryota</taxon>
        <taxon>Fungi</taxon>
        <taxon>Dikarya</taxon>
        <taxon>Basidiomycota</taxon>
        <taxon>Agaricomycotina</taxon>
        <taxon>Agaricomycetes</taxon>
        <taxon>Agaricomycetidae</taxon>
        <taxon>Agaricales</taxon>
        <taxon>Tricholomatineae</taxon>
        <taxon>Clitocybaceae</taxon>
        <taxon>Collybia</taxon>
    </lineage>
</organism>
<evidence type="ECO:0000256" key="2">
    <source>
        <dbReference type="ARBA" id="ARBA00022692"/>
    </source>
</evidence>
<feature type="compositionally biased region" description="Polar residues" evidence="7">
    <location>
        <begin position="483"/>
        <end position="501"/>
    </location>
</feature>
<dbReference type="InterPro" id="IPR006603">
    <property type="entry name" value="PQ-loop_rpt"/>
</dbReference>
<dbReference type="Gene3D" id="1.20.1280.290">
    <property type="match status" value="2"/>
</dbReference>
<feature type="transmembrane region" description="Helical" evidence="8">
    <location>
        <begin position="387"/>
        <end position="410"/>
    </location>
</feature>
<keyword evidence="3 8" id="KW-1133">Transmembrane helix</keyword>
<comment type="caution">
    <text evidence="9">The sequence shown here is derived from an EMBL/GenBank/DDBJ whole genome shotgun (WGS) entry which is preliminary data.</text>
</comment>
<feature type="region of interest" description="Disordered" evidence="7">
    <location>
        <begin position="473"/>
        <end position="501"/>
    </location>
</feature>
<dbReference type="GO" id="GO:0034488">
    <property type="term" value="P:basic amino acid transmembrane export from vacuole"/>
    <property type="evidence" value="ECO:0007669"/>
    <property type="project" value="TreeGrafter"/>
</dbReference>
<comment type="catalytic activity">
    <reaction evidence="6">
        <text>L-histidine(out) + L-arginine(in) = L-histidine(in) + L-arginine(out)</text>
        <dbReference type="Rhea" id="RHEA:71063"/>
        <dbReference type="ChEBI" id="CHEBI:32682"/>
        <dbReference type="ChEBI" id="CHEBI:57595"/>
    </reaction>
</comment>
<evidence type="ECO:0000256" key="1">
    <source>
        <dbReference type="ARBA" id="ARBA00004141"/>
    </source>
</evidence>
<comment type="subcellular location">
    <subcellularLocation>
        <location evidence="1">Membrane</location>
        <topology evidence="1">Multi-pass membrane protein</topology>
    </subcellularLocation>
</comment>
<comment type="similarity">
    <text evidence="5">Belongs to the laat-1 family.</text>
</comment>
<evidence type="ECO:0000256" key="4">
    <source>
        <dbReference type="ARBA" id="ARBA00023136"/>
    </source>
</evidence>
<dbReference type="InterPro" id="IPR051415">
    <property type="entry name" value="LAAT-1"/>
</dbReference>
<sequence>MHTMSDWLGYTSMVCWLGAQFPQILENIRRQSCEGLALPFLANWFLGDFSNLIGCILTHQLPFQTWLATYFVSVDCVLCMQYFYYSWRTRPRSTTISANIRRLSIERGASRYRALSAVAANVATTAALAAQHDDIDQRHGWRRHSIDRLRGGSDRTALGDRVDDEAIDESALTALADSFHSERGSEPRRNRVSWSTERHGRRSGSVGISRYPIPPPLQVSSQGLFDSTGRGRSLQRGVDLEIEPELEIEPQVTTPNRRSSRASRRGATMVFLSAWALFGISTLTGSIDDIKVDTPLGVGRVLTIQKLSIPMVSLPVLPKHDSSATPVTQANVIRQFEFHETTPPPRDPSKEPNGERVIGRIFAWMCTTLYLTSRLPQIWKNYVRKSVEGLSMFLFVFAFLGNTFYVASILSSPKMQLPPPLSSEFVRESIPYLLGSGGTLMFDITIVSQSFIYRSRPRRHSLVQNRTNEEEAGLLTGEEFHPSDSSALPGSRTSRIRTSAV</sequence>
<dbReference type="OrthoDB" id="8048523at2759"/>
<feature type="compositionally biased region" description="Basic and acidic residues" evidence="7">
    <location>
        <begin position="179"/>
        <end position="189"/>
    </location>
</feature>
<dbReference type="PANTHER" id="PTHR16201:SF34">
    <property type="entry name" value="LYSOSOMAL AMINO ACID TRANSPORTER 1"/>
    <property type="match status" value="1"/>
</dbReference>
<accession>A0A9P6CPD3</accession>
<dbReference type="AlphaFoldDB" id="A0A9P6CPD3"/>
<evidence type="ECO:0000256" key="5">
    <source>
        <dbReference type="ARBA" id="ARBA00038039"/>
    </source>
</evidence>